<dbReference type="InterPro" id="IPR004632">
    <property type="entry name" value="4NH2But_aminotransferase_bac"/>
</dbReference>
<dbReference type="EMBL" id="FQXS01000001">
    <property type="protein sequence ID" value="SHH40092.1"/>
    <property type="molecule type" value="Genomic_DNA"/>
</dbReference>
<dbReference type="Pfam" id="PF00202">
    <property type="entry name" value="Aminotran_3"/>
    <property type="match status" value="1"/>
</dbReference>
<dbReference type="FunFam" id="3.90.1150.10:FF:000022">
    <property type="entry name" value="4-aminobutyrate aminotransferase"/>
    <property type="match status" value="1"/>
</dbReference>
<dbReference type="Proteomes" id="UP000184139">
    <property type="component" value="Unassembled WGS sequence"/>
</dbReference>
<dbReference type="Gene3D" id="3.90.1150.10">
    <property type="entry name" value="Aspartate Aminotransferase, domain 1"/>
    <property type="match status" value="1"/>
</dbReference>
<dbReference type="GO" id="GO:0009063">
    <property type="term" value="P:amino acid catabolic process"/>
    <property type="evidence" value="ECO:0007669"/>
    <property type="project" value="UniProtKB-ARBA"/>
</dbReference>
<evidence type="ECO:0000256" key="7">
    <source>
        <dbReference type="ARBA" id="ARBA00076874"/>
    </source>
</evidence>
<dbReference type="PANTHER" id="PTHR11986:SF58">
    <property type="entry name" value="LEUCINE_METHIONINE RACEMASE"/>
    <property type="match status" value="1"/>
</dbReference>
<dbReference type="GO" id="GO:0030170">
    <property type="term" value="F:pyridoxal phosphate binding"/>
    <property type="evidence" value="ECO:0007669"/>
    <property type="project" value="InterPro"/>
</dbReference>
<keyword evidence="3 9" id="KW-0032">Aminotransferase</keyword>
<evidence type="ECO:0000256" key="5">
    <source>
        <dbReference type="ARBA" id="ARBA00022898"/>
    </source>
</evidence>
<dbReference type="NCBIfam" id="TIGR00700">
    <property type="entry name" value="GABAtrnsam"/>
    <property type="match status" value="1"/>
</dbReference>
<evidence type="ECO:0000256" key="2">
    <source>
        <dbReference type="ARBA" id="ARBA00008954"/>
    </source>
</evidence>
<dbReference type="CDD" id="cd00610">
    <property type="entry name" value="OAT_like"/>
    <property type="match status" value="1"/>
</dbReference>
<dbReference type="PANTHER" id="PTHR11986">
    <property type="entry name" value="AMINOTRANSFERASE CLASS III"/>
    <property type="match status" value="1"/>
</dbReference>
<dbReference type="EC" id="2.6.1.48" evidence="6"/>
<sequence>MAQAQTNAELQEKRSTFIAKGVSSATGIYVSHGRGAVVVDVEGREYLDFGGGIAVMNVGHSHPKVVKAIKDQAEKFTHTCFMVSPYASAVNLAEKLCAAVPGDTPKAAMFVNSGAEAVENAVKIARYYTKRPAVITFENGFHGRTLLGMTLTSKLKPYKLGLGPFAPEVYRMPFANCYRCPFNREYPGCDVACADHLEYFFINHVAAEQTAAIIFEPIQGEGGFITPPQEYFRKLEEICRKYGILLIADEIQSGIGRTGHMFAMEYYGVEADLVTTAKSLAAGMPLSAVVGKKEIMDAVHASGIGGTYGGNPVACAAALAVFDIFESENLLAKSESLGETLRSRFLALQERYDLIGDVRGLGPMIAMELVKDRQTKAPAAEETRVLASYCFDHGLIILSCGTYGNVLRFLMPLVITDDQLEKGLAIIEKGFAAISG</sequence>
<evidence type="ECO:0000256" key="3">
    <source>
        <dbReference type="ARBA" id="ARBA00022576"/>
    </source>
</evidence>
<dbReference type="GO" id="GO:0047589">
    <property type="term" value="F:5-aminovalerate transaminase activity"/>
    <property type="evidence" value="ECO:0007669"/>
    <property type="project" value="UniProtKB-EC"/>
</dbReference>
<gene>
    <name evidence="9" type="ORF">SAMN02745124_00455</name>
</gene>
<evidence type="ECO:0000256" key="4">
    <source>
        <dbReference type="ARBA" id="ARBA00022679"/>
    </source>
</evidence>
<dbReference type="InterPro" id="IPR015424">
    <property type="entry name" value="PyrdxlP-dep_Trfase"/>
</dbReference>
<dbReference type="InterPro" id="IPR050103">
    <property type="entry name" value="Class-III_PLP-dep_AT"/>
</dbReference>
<dbReference type="STRING" id="1121409.SAMN02745124_00455"/>
<dbReference type="RefSeq" id="WP_073373176.1">
    <property type="nucleotide sequence ID" value="NZ_FQXS01000001.1"/>
</dbReference>
<dbReference type="OrthoDB" id="9801834at2"/>
<evidence type="ECO:0000313" key="10">
    <source>
        <dbReference type="Proteomes" id="UP000184139"/>
    </source>
</evidence>
<dbReference type="InterPro" id="IPR015422">
    <property type="entry name" value="PyrdxlP-dep_Trfase_small"/>
</dbReference>
<evidence type="ECO:0000256" key="8">
    <source>
        <dbReference type="RuleBase" id="RU003560"/>
    </source>
</evidence>
<keyword evidence="10" id="KW-1185">Reference proteome</keyword>
<evidence type="ECO:0000256" key="6">
    <source>
        <dbReference type="ARBA" id="ARBA00067022"/>
    </source>
</evidence>
<protein>
    <recommendedName>
        <fullName evidence="7">5-aminovalerate transaminase</fullName>
        <ecNumber evidence="6">2.6.1.48</ecNumber>
    </recommendedName>
    <alternativeName>
        <fullName evidence="7">5-aminovalerate transaminase</fullName>
    </alternativeName>
</protein>
<dbReference type="PROSITE" id="PS00600">
    <property type="entry name" value="AA_TRANSFER_CLASS_3"/>
    <property type="match status" value="1"/>
</dbReference>
<organism evidence="9 10">
    <name type="scientific">Desulfofustis glycolicus DSM 9705</name>
    <dbReference type="NCBI Taxonomy" id="1121409"/>
    <lineage>
        <taxon>Bacteria</taxon>
        <taxon>Pseudomonadati</taxon>
        <taxon>Thermodesulfobacteriota</taxon>
        <taxon>Desulfobulbia</taxon>
        <taxon>Desulfobulbales</taxon>
        <taxon>Desulfocapsaceae</taxon>
        <taxon>Desulfofustis</taxon>
    </lineage>
</organism>
<keyword evidence="4 9" id="KW-0808">Transferase</keyword>
<dbReference type="FunFam" id="3.40.640.10:FF:000013">
    <property type="entry name" value="4-aminobutyrate aminotransferase"/>
    <property type="match status" value="1"/>
</dbReference>
<dbReference type="Gene3D" id="3.40.640.10">
    <property type="entry name" value="Type I PLP-dependent aspartate aminotransferase-like (Major domain)"/>
    <property type="match status" value="1"/>
</dbReference>
<dbReference type="GO" id="GO:0009448">
    <property type="term" value="P:gamma-aminobutyric acid metabolic process"/>
    <property type="evidence" value="ECO:0007669"/>
    <property type="project" value="InterPro"/>
</dbReference>
<dbReference type="InterPro" id="IPR005814">
    <property type="entry name" value="Aminotrans_3"/>
</dbReference>
<dbReference type="InterPro" id="IPR015421">
    <property type="entry name" value="PyrdxlP-dep_Trfase_major"/>
</dbReference>
<evidence type="ECO:0000313" key="9">
    <source>
        <dbReference type="EMBL" id="SHH40092.1"/>
    </source>
</evidence>
<accession>A0A1M5SNM0</accession>
<dbReference type="GO" id="GO:0042802">
    <property type="term" value="F:identical protein binding"/>
    <property type="evidence" value="ECO:0007669"/>
    <property type="project" value="TreeGrafter"/>
</dbReference>
<dbReference type="InterPro" id="IPR049704">
    <property type="entry name" value="Aminotrans_3_PPA_site"/>
</dbReference>
<proteinExistence type="inferred from homology"/>
<dbReference type="SUPFAM" id="SSF53383">
    <property type="entry name" value="PLP-dependent transferases"/>
    <property type="match status" value="1"/>
</dbReference>
<dbReference type="AlphaFoldDB" id="A0A1M5SNM0"/>
<evidence type="ECO:0000256" key="1">
    <source>
        <dbReference type="ARBA" id="ARBA00001933"/>
    </source>
</evidence>
<name>A0A1M5SNM0_9BACT</name>
<comment type="cofactor">
    <cofactor evidence="1">
        <name>pyridoxal 5'-phosphate</name>
        <dbReference type="ChEBI" id="CHEBI:597326"/>
    </cofactor>
</comment>
<dbReference type="PIRSF" id="PIRSF000521">
    <property type="entry name" value="Transaminase_4ab_Lys_Orn"/>
    <property type="match status" value="1"/>
</dbReference>
<keyword evidence="5 8" id="KW-0663">Pyridoxal phosphate</keyword>
<dbReference type="GO" id="GO:0034386">
    <property type="term" value="F:4-aminobutyrate:2-oxoglutarate transaminase activity"/>
    <property type="evidence" value="ECO:0007669"/>
    <property type="project" value="InterPro"/>
</dbReference>
<comment type="similarity">
    <text evidence="2 8">Belongs to the class-III pyridoxal-phosphate-dependent aminotransferase family.</text>
</comment>
<reference evidence="9 10" key="1">
    <citation type="submission" date="2016-11" db="EMBL/GenBank/DDBJ databases">
        <authorList>
            <person name="Jaros S."/>
            <person name="Januszkiewicz K."/>
            <person name="Wedrychowicz H."/>
        </authorList>
    </citation>
    <scope>NUCLEOTIDE SEQUENCE [LARGE SCALE GENOMIC DNA]</scope>
    <source>
        <strain evidence="9 10">DSM 9705</strain>
    </source>
</reference>